<dbReference type="RefSeq" id="WP_170289292.1">
    <property type="nucleotide sequence ID" value="NZ_WKKI01000002.1"/>
</dbReference>
<gene>
    <name evidence="1" type="ORF">GJU40_01360</name>
</gene>
<organism evidence="1 2">
    <name type="scientific">Metabacillus lacus</name>
    <dbReference type="NCBI Taxonomy" id="1983721"/>
    <lineage>
        <taxon>Bacteria</taxon>
        <taxon>Bacillati</taxon>
        <taxon>Bacillota</taxon>
        <taxon>Bacilli</taxon>
        <taxon>Bacillales</taxon>
        <taxon>Bacillaceae</taxon>
        <taxon>Metabacillus</taxon>
    </lineage>
</organism>
<accession>A0A7X2IX85</accession>
<name>A0A7X2IX85_9BACI</name>
<proteinExistence type="predicted"/>
<keyword evidence="2" id="KW-1185">Reference proteome</keyword>
<sequence length="65" mass="7753">MELDNVEKRKAPLSPDKHKMAWTEGRSLPFWPRRLMTSKGWRLELDNVEKRKAPLSPDKHKMAWP</sequence>
<comment type="caution">
    <text evidence="1">The sequence shown here is derived from an EMBL/GenBank/DDBJ whole genome shotgun (WGS) entry which is preliminary data.</text>
</comment>
<dbReference type="Proteomes" id="UP000448867">
    <property type="component" value="Unassembled WGS sequence"/>
</dbReference>
<dbReference type="AlphaFoldDB" id="A0A7X2IX85"/>
<dbReference type="EMBL" id="WKKI01000002">
    <property type="protein sequence ID" value="MRX70813.1"/>
    <property type="molecule type" value="Genomic_DNA"/>
</dbReference>
<evidence type="ECO:0000313" key="1">
    <source>
        <dbReference type="EMBL" id="MRX70813.1"/>
    </source>
</evidence>
<protein>
    <submittedName>
        <fullName evidence="1">Uncharacterized protein</fullName>
    </submittedName>
</protein>
<evidence type="ECO:0000313" key="2">
    <source>
        <dbReference type="Proteomes" id="UP000448867"/>
    </source>
</evidence>
<reference evidence="1 2" key="1">
    <citation type="submission" date="2019-11" db="EMBL/GenBank/DDBJ databases">
        <title>Bacillus lacus genome.</title>
        <authorList>
            <person name="Allen C.J."/>
            <person name="Newman J.D."/>
        </authorList>
    </citation>
    <scope>NUCLEOTIDE SEQUENCE [LARGE SCALE GENOMIC DNA]</scope>
    <source>
        <strain evidence="1 2">KCTC 33946</strain>
    </source>
</reference>